<reference evidence="1 2" key="1">
    <citation type="journal article" date="2014" name="Curr. Biol.">
        <title>The genome of the clonal raider ant Cerapachys biroi.</title>
        <authorList>
            <person name="Oxley P.R."/>
            <person name="Ji L."/>
            <person name="Fetter-Pruneda I."/>
            <person name="McKenzie S.K."/>
            <person name="Li C."/>
            <person name="Hu H."/>
            <person name="Zhang G."/>
            <person name="Kronauer D.J."/>
        </authorList>
    </citation>
    <scope>NUCLEOTIDE SEQUENCE [LARGE SCALE GENOMIC DNA]</scope>
</reference>
<proteinExistence type="predicted"/>
<evidence type="ECO:0000313" key="2">
    <source>
        <dbReference type="Proteomes" id="UP000053097"/>
    </source>
</evidence>
<dbReference type="AlphaFoldDB" id="A0A026WNV8"/>
<accession>A0A026WNV8</accession>
<dbReference type="EMBL" id="KK107155">
    <property type="protein sequence ID" value="EZA56799.1"/>
    <property type="molecule type" value="Genomic_DNA"/>
</dbReference>
<gene>
    <name evidence="1" type="ORF">X777_03204</name>
</gene>
<protein>
    <submittedName>
        <fullName evidence="1">Uncharacterized protein</fullName>
    </submittedName>
</protein>
<name>A0A026WNV8_OOCBI</name>
<keyword evidence="2" id="KW-1185">Reference proteome</keyword>
<evidence type="ECO:0000313" key="1">
    <source>
        <dbReference type="EMBL" id="EZA56799.1"/>
    </source>
</evidence>
<dbReference type="Proteomes" id="UP000053097">
    <property type="component" value="Unassembled WGS sequence"/>
</dbReference>
<sequence length="73" mass="8189">MHFLVTGVQACDCIVSATNPTDVSSRKHSWLVPTYAPAATPFELEEEIARRKQGATETAREYVTALQTLMRRH</sequence>
<organism evidence="1 2">
    <name type="scientific">Ooceraea biroi</name>
    <name type="common">Clonal raider ant</name>
    <name type="synonym">Cerapachys biroi</name>
    <dbReference type="NCBI Taxonomy" id="2015173"/>
    <lineage>
        <taxon>Eukaryota</taxon>
        <taxon>Metazoa</taxon>
        <taxon>Ecdysozoa</taxon>
        <taxon>Arthropoda</taxon>
        <taxon>Hexapoda</taxon>
        <taxon>Insecta</taxon>
        <taxon>Pterygota</taxon>
        <taxon>Neoptera</taxon>
        <taxon>Endopterygota</taxon>
        <taxon>Hymenoptera</taxon>
        <taxon>Apocrita</taxon>
        <taxon>Aculeata</taxon>
        <taxon>Formicoidea</taxon>
        <taxon>Formicidae</taxon>
        <taxon>Dorylinae</taxon>
        <taxon>Ooceraea</taxon>
    </lineage>
</organism>